<evidence type="ECO:0000256" key="1">
    <source>
        <dbReference type="ARBA" id="ARBA00008894"/>
    </source>
</evidence>
<reference evidence="11" key="2">
    <citation type="submission" date="2018-10" db="UniProtKB">
        <authorList>
            <consortium name="EnsemblPlants"/>
        </authorList>
    </citation>
    <scope>IDENTIFICATION</scope>
</reference>
<dbReference type="Gene3D" id="1.20.5.4130">
    <property type="match status" value="1"/>
</dbReference>
<dbReference type="FunFam" id="3.40.50.300:FF:001091">
    <property type="entry name" value="Probable disease resistance protein At1g61300"/>
    <property type="match status" value="1"/>
</dbReference>
<keyword evidence="3" id="KW-0677">Repeat</keyword>
<dbReference type="RefSeq" id="XP_044415642.1">
    <property type="nucleotide sequence ID" value="XM_044559707.1"/>
</dbReference>
<dbReference type="OrthoDB" id="646178at2759"/>
<dbReference type="Gramene" id="TraesNOR6B03G03672200.1">
    <property type="protein sequence ID" value="TraesNOR6B03G03672200.1"/>
    <property type="gene ID" value="TraesNOR6B03G03672200"/>
</dbReference>
<organism evidence="11">
    <name type="scientific">Triticum aestivum</name>
    <name type="common">Wheat</name>
    <dbReference type="NCBI Taxonomy" id="4565"/>
    <lineage>
        <taxon>Eukaryota</taxon>
        <taxon>Viridiplantae</taxon>
        <taxon>Streptophyta</taxon>
        <taxon>Embryophyta</taxon>
        <taxon>Tracheophyta</taxon>
        <taxon>Spermatophyta</taxon>
        <taxon>Magnoliopsida</taxon>
        <taxon>Liliopsida</taxon>
        <taxon>Poales</taxon>
        <taxon>Poaceae</taxon>
        <taxon>BOP clade</taxon>
        <taxon>Pooideae</taxon>
        <taxon>Triticodae</taxon>
        <taxon>Triticeae</taxon>
        <taxon>Triticinae</taxon>
        <taxon>Triticum</taxon>
    </lineage>
</organism>
<evidence type="ECO:0000313" key="11">
    <source>
        <dbReference type="EnsemblPlants" id="TraesCS6B02G449500.2"/>
    </source>
</evidence>
<keyword evidence="2" id="KW-0433">Leucine-rich repeat</keyword>
<dbReference type="PANTHER" id="PTHR23155:SF906">
    <property type="entry name" value="OS08G0205100 PROTEIN"/>
    <property type="match status" value="1"/>
</dbReference>
<gene>
    <name evidence="11" type="primary">LOC123139981</name>
</gene>
<keyword evidence="6" id="KW-0175">Coiled coil</keyword>
<evidence type="ECO:0000259" key="7">
    <source>
        <dbReference type="Pfam" id="PF00931"/>
    </source>
</evidence>
<evidence type="ECO:0000256" key="2">
    <source>
        <dbReference type="ARBA" id="ARBA00022614"/>
    </source>
</evidence>
<evidence type="ECO:0000259" key="9">
    <source>
        <dbReference type="Pfam" id="PF23559"/>
    </source>
</evidence>
<dbReference type="InterPro" id="IPR038005">
    <property type="entry name" value="RX-like_CC"/>
</dbReference>
<dbReference type="GeneID" id="123139981"/>
<accession>A0A3B6PTI6</accession>
<evidence type="ECO:0000256" key="5">
    <source>
        <dbReference type="ARBA" id="ARBA00022821"/>
    </source>
</evidence>
<dbReference type="Gramene" id="TraesNORUn03G04770660.1">
    <property type="protein sequence ID" value="TraesNORUn03G04770660.1"/>
    <property type="gene ID" value="TraesNORUn03G04770660"/>
</dbReference>
<reference evidence="11" key="1">
    <citation type="submission" date="2018-08" db="EMBL/GenBank/DDBJ databases">
        <authorList>
            <person name="Rossello M."/>
        </authorList>
    </citation>
    <scope>NUCLEOTIDE SEQUENCE [LARGE SCALE GENOMIC DNA]</scope>
    <source>
        <strain evidence="11">cv. Chinese Spring</strain>
    </source>
</reference>
<dbReference type="Gramene" id="TraesCS6B03G1249200.2">
    <property type="protein sequence ID" value="TraesCS6B03G1249200.2.CDS"/>
    <property type="gene ID" value="TraesCS6B03G1249200"/>
</dbReference>
<dbReference type="InterPro" id="IPR058922">
    <property type="entry name" value="WHD_DRP"/>
</dbReference>
<dbReference type="Pfam" id="PF23598">
    <property type="entry name" value="LRR_14"/>
    <property type="match status" value="1"/>
</dbReference>
<dbReference type="KEGG" id="taes:123139981"/>
<dbReference type="Gramene" id="TraesCS6B02G449500.2">
    <property type="protein sequence ID" value="TraesCS6B02G449500.2"/>
    <property type="gene ID" value="TraesCS6B02G449500"/>
</dbReference>
<dbReference type="GO" id="GO:0002758">
    <property type="term" value="P:innate immune response-activating signaling pathway"/>
    <property type="evidence" value="ECO:0007669"/>
    <property type="project" value="UniProtKB-ARBA"/>
</dbReference>
<evidence type="ECO:0000256" key="6">
    <source>
        <dbReference type="ARBA" id="ARBA00023054"/>
    </source>
</evidence>
<dbReference type="Gene3D" id="1.10.8.430">
    <property type="entry name" value="Helical domain of apoptotic protease-activating factors"/>
    <property type="match status" value="1"/>
</dbReference>
<feature type="domain" description="Disease resistance N-terminal" evidence="8">
    <location>
        <begin position="13"/>
        <end position="102"/>
    </location>
</feature>
<dbReference type="Gene3D" id="3.80.10.10">
    <property type="entry name" value="Ribonuclease Inhibitor"/>
    <property type="match status" value="1"/>
</dbReference>
<dbReference type="PRINTS" id="PR00364">
    <property type="entry name" value="DISEASERSIST"/>
</dbReference>
<evidence type="ECO:0000256" key="4">
    <source>
        <dbReference type="ARBA" id="ARBA00022741"/>
    </source>
</evidence>
<keyword evidence="12" id="KW-1185">Reference proteome</keyword>
<dbReference type="PANTHER" id="PTHR23155">
    <property type="entry name" value="DISEASE RESISTANCE PROTEIN RP"/>
    <property type="match status" value="1"/>
</dbReference>
<dbReference type="InterPro" id="IPR002182">
    <property type="entry name" value="NB-ARC"/>
</dbReference>
<evidence type="ECO:0000259" key="8">
    <source>
        <dbReference type="Pfam" id="PF18052"/>
    </source>
</evidence>
<dbReference type="InterPro" id="IPR027417">
    <property type="entry name" value="P-loop_NTPase"/>
</dbReference>
<dbReference type="Proteomes" id="UP000019116">
    <property type="component" value="Chromosome 6B"/>
</dbReference>
<dbReference type="InterPro" id="IPR044974">
    <property type="entry name" value="Disease_R_plants"/>
</dbReference>
<keyword evidence="4" id="KW-0547">Nucleotide-binding</keyword>
<comment type="similarity">
    <text evidence="1">Belongs to the disease resistance NB-LRR family.</text>
</comment>
<dbReference type="InterPro" id="IPR041118">
    <property type="entry name" value="Rx_N"/>
</dbReference>
<dbReference type="SMR" id="A0A3B6PTI6"/>
<dbReference type="GO" id="GO:0042742">
    <property type="term" value="P:defense response to bacterium"/>
    <property type="evidence" value="ECO:0007669"/>
    <property type="project" value="UniProtKB-ARBA"/>
</dbReference>
<feature type="domain" description="Disease resistance R13L4/SHOC-2-like LRR" evidence="10">
    <location>
        <begin position="541"/>
        <end position="932"/>
    </location>
</feature>
<dbReference type="Pfam" id="PF18052">
    <property type="entry name" value="Rx_N"/>
    <property type="match status" value="1"/>
</dbReference>
<dbReference type="GO" id="GO:0043531">
    <property type="term" value="F:ADP binding"/>
    <property type="evidence" value="ECO:0007669"/>
    <property type="project" value="InterPro"/>
</dbReference>
<dbReference type="Gene3D" id="3.40.50.300">
    <property type="entry name" value="P-loop containing nucleotide triphosphate hydrolases"/>
    <property type="match status" value="1"/>
</dbReference>
<dbReference type="FunFam" id="1.10.10.10:FF:000322">
    <property type="entry name" value="Probable disease resistance protein At1g63360"/>
    <property type="match status" value="1"/>
</dbReference>
<dbReference type="InterPro" id="IPR032675">
    <property type="entry name" value="LRR_dom_sf"/>
</dbReference>
<dbReference type="GO" id="GO:0009626">
    <property type="term" value="P:plant-type hypersensitive response"/>
    <property type="evidence" value="ECO:0007669"/>
    <property type="project" value="UniProtKB-ARBA"/>
</dbReference>
<dbReference type="Gene3D" id="1.10.10.10">
    <property type="entry name" value="Winged helix-like DNA-binding domain superfamily/Winged helix DNA-binding domain"/>
    <property type="match status" value="1"/>
</dbReference>
<dbReference type="Gramene" id="TraesKAR6B01G0466260.1">
    <property type="protein sequence ID" value="cds.TraesKAR6B01G0466260.1"/>
    <property type="gene ID" value="TraesKAR6B01G0466260"/>
</dbReference>
<evidence type="ECO:0000259" key="10">
    <source>
        <dbReference type="Pfam" id="PF23598"/>
    </source>
</evidence>
<feature type="domain" description="Disease resistance protein winged helix" evidence="9">
    <location>
        <begin position="419"/>
        <end position="490"/>
    </location>
</feature>
<sequence length="963" mass="109753">MATTVVVGVSTGAMKPVLEKLATLMGSEFSKMKNVRKDVKFLSDELTSMKDLLERLALVDDELDPQTKRWRDKVRDMSYDIENIIDDFGRKIVEKNEKGGLVKKAVRFLKTFNARYQIDGIKKLVHETSDRRNRYQIVTPPPNDATIDPRVAILQQDAASLVGLKVPIDELVGWLNDEEMHLKVVSIVGFGGLGKTTLANDIYRQPDGGFECRAFVPVTQKHNIPKLIRSLLSELGSDACSYDCEVNVLVNKLKEYLEKKRYLIVIDDLWEKLPWDIIKGAFPDNGVGSRVITTTRIHDVAKACCSHPRDYILEMKPLSDEDSRRLFFNRIYNNEQACPRQFRDISTEILKKCDGMPLAIITISGMLACERFDQEHWEHIRDSLGSGTNFTLEGMRKILDLSYKNLLPHLKTCLLYLGMYAEDFEIPRHHLELQWIAEGFISKENGQDVEKNARSYFNELVNRSLIQPIRFDNCGLVTHCKVHDMMRDLILHKCAEENFLTIVDDPQSITKLDNKVRRLSVHLDDDEIDGIKLWGNISLSHVRTFMIFGAYKGMPPLRLFRFLRVLHIEIYAYDTVDLTGLSNMYQLRYLGAGGGCSGVELPTQITGLGHLETLDVLPFYLLHPFDIFHLPSLLFLNVDWRLARTPYGIGNMKSLRYVKEFDLMKNSLDNIESLGELHSLRVLSVYGYPPDATSIKSRMDALCSSLGKNCISLEYLGLYIKGCMDALMDLSPPPRRLERLWMGDRVEYYFSEGCDSIDQPAELGECSSVFRLPGWISKADECCFFSRVPNWMGELSNLKELEINVRKPDVGILAGLPALTFLRIYIIEFLRDWFFIHAREFPVLKHLELRLSSPSYLAFQAGAMPKLQWLGLQFRVRGWNQNVPGPAGLHHLSALEDFFAIILTEGATEYEKTCAESALKTSIKLRPNHPRLHIQSSCDDDFRLVSFPSDESGGVAAPRNRGA</sequence>
<dbReference type="Gramene" id="TraesRN6B0101219200.2">
    <property type="protein sequence ID" value="TraesRN6B0101219200.2"/>
    <property type="gene ID" value="TraesRN6B0101219200"/>
</dbReference>
<dbReference type="AlphaFoldDB" id="A0A3B6PTI6"/>
<dbReference type="SUPFAM" id="SSF52540">
    <property type="entry name" value="P-loop containing nucleoside triphosphate hydrolases"/>
    <property type="match status" value="1"/>
</dbReference>
<feature type="domain" description="NB-ARC" evidence="7">
    <location>
        <begin position="167"/>
        <end position="335"/>
    </location>
</feature>
<dbReference type="Pfam" id="PF23559">
    <property type="entry name" value="WHD_DRP"/>
    <property type="match status" value="1"/>
</dbReference>
<protein>
    <submittedName>
        <fullName evidence="11">Uncharacterized protein</fullName>
    </submittedName>
</protein>
<evidence type="ECO:0000256" key="3">
    <source>
        <dbReference type="ARBA" id="ARBA00022737"/>
    </source>
</evidence>
<dbReference type="SUPFAM" id="SSF52058">
    <property type="entry name" value="L domain-like"/>
    <property type="match status" value="1"/>
</dbReference>
<dbReference type="EnsemblPlants" id="TraesCS6B02G449500.2">
    <property type="protein sequence ID" value="TraesCS6B02G449500.2"/>
    <property type="gene ID" value="TraesCS6B02G449500"/>
</dbReference>
<dbReference type="InterPro" id="IPR036388">
    <property type="entry name" value="WH-like_DNA-bd_sf"/>
</dbReference>
<keyword evidence="5" id="KW-0611">Plant defense</keyword>
<dbReference type="InterPro" id="IPR055414">
    <property type="entry name" value="LRR_R13L4/SHOC2-like"/>
</dbReference>
<proteinExistence type="inferred from homology"/>
<name>A0A3B6PTI6_WHEAT</name>
<dbReference type="InterPro" id="IPR042197">
    <property type="entry name" value="Apaf_helical"/>
</dbReference>
<evidence type="ECO:0000313" key="12">
    <source>
        <dbReference type="Proteomes" id="UP000019116"/>
    </source>
</evidence>
<dbReference type="CDD" id="cd14798">
    <property type="entry name" value="RX-CC_like"/>
    <property type="match status" value="1"/>
</dbReference>
<dbReference type="Pfam" id="PF00931">
    <property type="entry name" value="NB-ARC"/>
    <property type="match status" value="1"/>
</dbReference>
<dbReference type="Gramene" id="TraesMAC6B03G03632670.1">
    <property type="protein sequence ID" value="TraesMAC6B03G03632670.1"/>
    <property type="gene ID" value="TraesMAC6B03G03632670"/>
</dbReference>